<evidence type="ECO:0000313" key="1">
    <source>
        <dbReference type="EMBL" id="RYO70633.1"/>
    </source>
</evidence>
<comment type="caution">
    <text evidence="1">The sequence shown here is derived from an EMBL/GenBank/DDBJ whole genome shotgun (WGS) entry which is preliminary data.</text>
</comment>
<organism evidence="1 2">
    <name type="scientific">Alternaria arborescens</name>
    <dbReference type="NCBI Taxonomy" id="156630"/>
    <lineage>
        <taxon>Eukaryota</taxon>
        <taxon>Fungi</taxon>
        <taxon>Dikarya</taxon>
        <taxon>Ascomycota</taxon>
        <taxon>Pezizomycotina</taxon>
        <taxon>Dothideomycetes</taxon>
        <taxon>Pleosporomycetidae</taxon>
        <taxon>Pleosporales</taxon>
        <taxon>Pleosporineae</taxon>
        <taxon>Pleosporaceae</taxon>
        <taxon>Alternaria</taxon>
        <taxon>Alternaria sect. Alternaria</taxon>
    </lineage>
</organism>
<evidence type="ECO:0000313" key="2">
    <source>
        <dbReference type="Proteomes" id="UP000293823"/>
    </source>
</evidence>
<dbReference type="Proteomes" id="UP000293823">
    <property type="component" value="Unassembled WGS sequence"/>
</dbReference>
<dbReference type="AlphaFoldDB" id="A0A4Q4SKE1"/>
<dbReference type="EMBL" id="PEJP01000009">
    <property type="protein sequence ID" value="RYO70633.1"/>
    <property type="molecule type" value="Genomic_DNA"/>
</dbReference>
<sequence>MGIHSVLQVDLNLPKGAVYSEQNLELSAPVASLSLPANTQTLQDWDHQMHDLLPLANEWALLDALGLLIEDEIYLRTMSVSLDPGNPWCNESSISTNGTTFFDCGDWVSGHLVVMNTSSPLAGSVFDTSRDQTVIAHLRDPREYLNITQDLLNDVLTIIAISAISLGAWWDMVPITTTRYEST</sequence>
<dbReference type="OrthoDB" id="3664803at2759"/>
<keyword evidence="2" id="KW-1185">Reference proteome</keyword>
<name>A0A4Q4SKE1_9PLEO</name>
<protein>
    <submittedName>
        <fullName evidence="1">Uncharacterized protein</fullName>
    </submittedName>
</protein>
<reference evidence="2" key="1">
    <citation type="journal article" date="2019" name="bioRxiv">
        <title>Genomics, evolutionary history and diagnostics of the Alternaria alternata species group including apple and Asian pear pathotypes.</title>
        <authorList>
            <person name="Armitage A.D."/>
            <person name="Cockerton H.M."/>
            <person name="Sreenivasaprasad S."/>
            <person name="Woodhall J.W."/>
            <person name="Lane C.R."/>
            <person name="Harrison R.J."/>
            <person name="Clarkson J.P."/>
        </authorList>
    </citation>
    <scope>NUCLEOTIDE SEQUENCE [LARGE SCALE GENOMIC DNA]</scope>
    <source>
        <strain evidence="2">RGR 97.0016</strain>
    </source>
</reference>
<gene>
    <name evidence="1" type="ORF">AA0113_g2718</name>
</gene>
<accession>A0A4Q4SKE1</accession>
<proteinExistence type="predicted"/>